<dbReference type="RefSeq" id="WP_259081130.1">
    <property type="nucleotide sequence ID" value="NZ_JANUAU010000018.1"/>
</dbReference>
<gene>
    <name evidence="2" type="ORF">GGP71_003286</name>
</gene>
<proteinExistence type="predicted"/>
<sequence>MAQIEGLIASNVEITASEHSLHEAKNHLEKVGKSRKEAGGRASER</sequence>
<evidence type="ECO:0000256" key="1">
    <source>
        <dbReference type="SAM" id="MobiDB-lite"/>
    </source>
</evidence>
<organism evidence="2 3">
    <name type="scientific">Salinibacter ruber</name>
    <dbReference type="NCBI Taxonomy" id="146919"/>
    <lineage>
        <taxon>Bacteria</taxon>
        <taxon>Pseudomonadati</taxon>
        <taxon>Rhodothermota</taxon>
        <taxon>Rhodothermia</taxon>
        <taxon>Rhodothermales</taxon>
        <taxon>Salinibacteraceae</taxon>
        <taxon>Salinibacter</taxon>
    </lineage>
</organism>
<feature type="region of interest" description="Disordered" evidence="1">
    <location>
        <begin position="19"/>
        <end position="45"/>
    </location>
</feature>
<comment type="caution">
    <text evidence="2">The sequence shown here is derived from an EMBL/GenBank/DDBJ whole genome shotgun (WGS) entry which is preliminary data.</text>
</comment>
<protein>
    <submittedName>
        <fullName evidence="2">Uncharacterized protein</fullName>
    </submittedName>
</protein>
<dbReference type="EMBL" id="JANUAU010000018">
    <property type="protein sequence ID" value="MCS3679335.1"/>
    <property type="molecule type" value="Genomic_DNA"/>
</dbReference>
<accession>A0A9X2TDD0</accession>
<dbReference type="Proteomes" id="UP001155027">
    <property type="component" value="Unassembled WGS sequence"/>
</dbReference>
<name>A0A9X2TDD0_9BACT</name>
<evidence type="ECO:0000313" key="3">
    <source>
        <dbReference type="Proteomes" id="UP001155027"/>
    </source>
</evidence>
<reference evidence="2" key="1">
    <citation type="submission" date="2022-08" db="EMBL/GenBank/DDBJ databases">
        <title>Genomic Encyclopedia of Type Strains, Phase V (KMG-V): Genome sequencing to study the core and pangenomes of soil and plant-associated prokaryotes.</title>
        <authorList>
            <person name="Whitman W."/>
        </authorList>
    </citation>
    <scope>NUCLEOTIDE SEQUENCE</scope>
    <source>
        <strain evidence="2">0</strain>
    </source>
</reference>
<dbReference type="AlphaFoldDB" id="A0A9X2TDD0"/>
<evidence type="ECO:0000313" key="2">
    <source>
        <dbReference type="EMBL" id="MCS3679335.1"/>
    </source>
</evidence>